<feature type="region of interest" description="Disordered" evidence="1">
    <location>
        <begin position="375"/>
        <end position="400"/>
    </location>
</feature>
<evidence type="ECO:0000259" key="3">
    <source>
        <dbReference type="Pfam" id="PF14392"/>
    </source>
</evidence>
<reference evidence="4" key="2">
    <citation type="journal article" date="2023" name="Plants (Basel)">
        <title>Annotation of the Turnera subulata (Passifloraceae) Draft Genome Reveals the S-Locus Evolved after the Divergence of Turneroideae from Passifloroideae in a Stepwise Manner.</title>
        <authorList>
            <person name="Henning P.M."/>
            <person name="Roalson E.H."/>
            <person name="Mir W."/>
            <person name="McCubbin A.G."/>
            <person name="Shore J.S."/>
        </authorList>
    </citation>
    <scope>NUCLEOTIDE SEQUENCE</scope>
    <source>
        <strain evidence="4">F60SS</strain>
    </source>
</reference>
<evidence type="ECO:0000313" key="4">
    <source>
        <dbReference type="EMBL" id="KAJ4835333.1"/>
    </source>
</evidence>
<dbReference type="InterPro" id="IPR025558">
    <property type="entry name" value="DUF4283"/>
</dbReference>
<evidence type="ECO:0008006" key="6">
    <source>
        <dbReference type="Google" id="ProtNLM"/>
    </source>
</evidence>
<dbReference type="InterPro" id="IPR040256">
    <property type="entry name" value="At4g02000-like"/>
</dbReference>
<protein>
    <recommendedName>
        <fullName evidence="6">DUF4283 domain-containing protein</fullName>
    </recommendedName>
</protein>
<evidence type="ECO:0000313" key="5">
    <source>
        <dbReference type="Proteomes" id="UP001141552"/>
    </source>
</evidence>
<name>A0A9Q0JBC0_9ROSI</name>
<reference evidence="4" key="1">
    <citation type="submission" date="2022-02" db="EMBL/GenBank/DDBJ databases">
        <authorList>
            <person name="Henning P.M."/>
            <person name="McCubbin A.G."/>
            <person name="Shore J.S."/>
        </authorList>
    </citation>
    <scope>NUCLEOTIDE SEQUENCE</scope>
    <source>
        <strain evidence="4">F60SS</strain>
        <tissue evidence="4">Leaves</tissue>
    </source>
</reference>
<evidence type="ECO:0000256" key="1">
    <source>
        <dbReference type="SAM" id="MobiDB-lite"/>
    </source>
</evidence>
<dbReference type="PANTHER" id="PTHR31286:SF167">
    <property type="entry name" value="OS09G0268800 PROTEIN"/>
    <property type="match status" value="1"/>
</dbReference>
<dbReference type="OrthoDB" id="1166622at2759"/>
<feature type="domain" description="DUF4283" evidence="2">
    <location>
        <begin position="35"/>
        <end position="112"/>
    </location>
</feature>
<accession>A0A9Q0JBC0</accession>
<dbReference type="EMBL" id="JAKUCV010004449">
    <property type="protein sequence ID" value="KAJ4835333.1"/>
    <property type="molecule type" value="Genomic_DNA"/>
</dbReference>
<organism evidence="4 5">
    <name type="scientific">Turnera subulata</name>
    <dbReference type="NCBI Taxonomy" id="218843"/>
    <lineage>
        <taxon>Eukaryota</taxon>
        <taxon>Viridiplantae</taxon>
        <taxon>Streptophyta</taxon>
        <taxon>Embryophyta</taxon>
        <taxon>Tracheophyta</taxon>
        <taxon>Spermatophyta</taxon>
        <taxon>Magnoliopsida</taxon>
        <taxon>eudicotyledons</taxon>
        <taxon>Gunneridae</taxon>
        <taxon>Pentapetalae</taxon>
        <taxon>rosids</taxon>
        <taxon>fabids</taxon>
        <taxon>Malpighiales</taxon>
        <taxon>Passifloraceae</taxon>
        <taxon>Turnera</taxon>
    </lineage>
</organism>
<comment type="caution">
    <text evidence="4">The sequence shown here is derived from an EMBL/GenBank/DDBJ whole genome shotgun (WGS) entry which is preliminary data.</text>
</comment>
<evidence type="ECO:0000259" key="2">
    <source>
        <dbReference type="Pfam" id="PF14111"/>
    </source>
</evidence>
<dbReference type="Proteomes" id="UP001141552">
    <property type="component" value="Unassembled WGS sequence"/>
</dbReference>
<dbReference type="InterPro" id="IPR025836">
    <property type="entry name" value="Zn_knuckle_CX2CX4HX4C"/>
</dbReference>
<dbReference type="Pfam" id="PF14111">
    <property type="entry name" value="DUF4283"/>
    <property type="match status" value="1"/>
</dbReference>
<gene>
    <name evidence="4" type="ORF">Tsubulata_044461</name>
</gene>
<feature type="domain" description="Zinc knuckle CX2CX4HX4C" evidence="3">
    <location>
        <begin position="188"/>
        <end position="219"/>
    </location>
</feature>
<proteinExistence type="predicted"/>
<feature type="compositionally biased region" description="Basic and acidic residues" evidence="1">
    <location>
        <begin position="375"/>
        <end position="389"/>
    </location>
</feature>
<dbReference type="PANTHER" id="PTHR31286">
    <property type="entry name" value="GLYCINE-RICH CELL WALL STRUCTURAL PROTEIN 1.8-LIKE"/>
    <property type="match status" value="1"/>
</dbReference>
<sequence>MAASSSRWVIDLGGDNTESNEITPEESLGAVVARTYVVGKILGDRRPHISQIRSQMSSVWYIKGDFRIIPKPNKVFLIGFELEEDKKKVLKGTPWLVSNMHFCLKGWYPDLILSQVSFRQVLFWVQIHDIPTALLSHEKIAKIGSVFPVFHHYEPSLEAMLGWQGFVRARVEIVSDMPLLPGVACLDQSGKEIWIRFQYERLGELCHRCGRITHPTIRCIKPHRQGEEGDRPAEENFGPWMRAKEVFGKHYPAKKQVSMDTPDVLTESDEAQATGGDPNINAISPCSNNIITRSVSKKHKAVEEVLMSPINENARRAHTGMMNTIAELVTDLHDASPIHSSASKPSWKRMARTTKVKYQPSTLDLIQAFDMEAEGRVSGNEDRPHHDIDNGVTDVPHSKE</sequence>
<dbReference type="Pfam" id="PF14392">
    <property type="entry name" value="zf-CCHC_4"/>
    <property type="match status" value="1"/>
</dbReference>
<dbReference type="AlphaFoldDB" id="A0A9Q0JBC0"/>
<keyword evidence="5" id="KW-1185">Reference proteome</keyword>